<evidence type="ECO:0000313" key="9">
    <source>
        <dbReference type="Proteomes" id="UP000799757"/>
    </source>
</evidence>
<proteinExistence type="inferred from homology"/>
<dbReference type="InterPro" id="IPR049326">
    <property type="entry name" value="Rhodopsin_dom_fungi"/>
</dbReference>
<evidence type="ECO:0000256" key="4">
    <source>
        <dbReference type="ARBA" id="ARBA00023136"/>
    </source>
</evidence>
<evidence type="ECO:0000256" key="2">
    <source>
        <dbReference type="ARBA" id="ARBA00022692"/>
    </source>
</evidence>
<feature type="transmembrane region" description="Helical" evidence="6">
    <location>
        <begin position="103"/>
        <end position="125"/>
    </location>
</feature>
<protein>
    <recommendedName>
        <fullName evidence="7">Rhodopsin domain-containing protein</fullName>
    </recommendedName>
</protein>
<dbReference type="Proteomes" id="UP000799757">
    <property type="component" value="Unassembled WGS sequence"/>
</dbReference>
<feature type="transmembrane region" description="Helical" evidence="6">
    <location>
        <begin position="137"/>
        <end position="160"/>
    </location>
</feature>
<feature type="transmembrane region" description="Helical" evidence="6">
    <location>
        <begin position="217"/>
        <end position="240"/>
    </location>
</feature>
<feature type="transmembrane region" description="Helical" evidence="6">
    <location>
        <begin position="180"/>
        <end position="205"/>
    </location>
</feature>
<feature type="transmembrane region" description="Helical" evidence="6">
    <location>
        <begin position="252"/>
        <end position="277"/>
    </location>
</feature>
<dbReference type="InterPro" id="IPR052337">
    <property type="entry name" value="SAT4-like"/>
</dbReference>
<reference evidence="8" key="1">
    <citation type="journal article" date="2020" name="Stud. Mycol.">
        <title>101 Dothideomycetes genomes: a test case for predicting lifestyles and emergence of pathogens.</title>
        <authorList>
            <person name="Haridas S."/>
            <person name="Albert R."/>
            <person name="Binder M."/>
            <person name="Bloem J."/>
            <person name="Labutti K."/>
            <person name="Salamov A."/>
            <person name="Andreopoulos B."/>
            <person name="Baker S."/>
            <person name="Barry K."/>
            <person name="Bills G."/>
            <person name="Bluhm B."/>
            <person name="Cannon C."/>
            <person name="Castanera R."/>
            <person name="Culley D."/>
            <person name="Daum C."/>
            <person name="Ezra D."/>
            <person name="Gonzalez J."/>
            <person name="Henrissat B."/>
            <person name="Kuo A."/>
            <person name="Liang C."/>
            <person name="Lipzen A."/>
            <person name="Lutzoni F."/>
            <person name="Magnuson J."/>
            <person name="Mondo S."/>
            <person name="Nolan M."/>
            <person name="Ohm R."/>
            <person name="Pangilinan J."/>
            <person name="Park H.-J."/>
            <person name="Ramirez L."/>
            <person name="Alfaro M."/>
            <person name="Sun H."/>
            <person name="Tritt A."/>
            <person name="Yoshinaga Y."/>
            <person name="Zwiers L.-H."/>
            <person name="Turgeon B."/>
            <person name="Goodwin S."/>
            <person name="Spatafora J."/>
            <person name="Crous P."/>
            <person name="Grigoriev I."/>
        </authorList>
    </citation>
    <scope>NUCLEOTIDE SEQUENCE</scope>
    <source>
        <strain evidence="8">CBS 109.77</strain>
    </source>
</reference>
<accession>A0A6A6XKH4</accession>
<comment type="subcellular location">
    <subcellularLocation>
        <location evidence="1">Membrane</location>
        <topology evidence="1">Multi-pass membrane protein</topology>
    </subcellularLocation>
</comment>
<gene>
    <name evidence="8" type="ORF">K505DRAFT_358889</name>
</gene>
<evidence type="ECO:0000313" key="8">
    <source>
        <dbReference type="EMBL" id="KAF2796922.1"/>
    </source>
</evidence>
<dbReference type="Pfam" id="PF20684">
    <property type="entry name" value="Fung_rhodopsin"/>
    <property type="match status" value="1"/>
</dbReference>
<sequence>MALYDNAGRITRRAAEGSIAALFAFSLLAAISRFAIRLHYQRRLSWDDGWLLLAILLLISCLVIMFDFIDDLYLMQSLISGQFTLDMKVSAIIPKAMRLHKSIMAFDVLVWCSFNAVKFSFLFFFKDITARTGKLRLYWLAVTVFTLLDWAVGIPLNFVLCPHFDERALTCLFGTHLARAVSVSYALCLLNLISDLMIISIPLLILRKVMIPIRTKIYLSLSLCLSFVTIGITIVRIYSIKVPGTETYDLQWQVYWCVVEACVGIIVVSMTAFRMLFVHRSTRSASKGAVPAQSHLGHRFRRQHINITDDLANDVDLPERFPAATMTGVQTFINECGNTQLNTGSRSAIVSGDSAYKESLSKLKKIHVGYV</sequence>
<evidence type="ECO:0000259" key="7">
    <source>
        <dbReference type="Pfam" id="PF20684"/>
    </source>
</evidence>
<dbReference type="OrthoDB" id="444631at2759"/>
<name>A0A6A6XKH4_9PLEO</name>
<comment type="similarity">
    <text evidence="5">Belongs to the SAT4 family.</text>
</comment>
<evidence type="ECO:0000256" key="3">
    <source>
        <dbReference type="ARBA" id="ARBA00022989"/>
    </source>
</evidence>
<feature type="transmembrane region" description="Helical" evidence="6">
    <location>
        <begin position="50"/>
        <end position="69"/>
    </location>
</feature>
<dbReference type="AlphaFoldDB" id="A0A6A6XKH4"/>
<dbReference type="EMBL" id="MU001819">
    <property type="protein sequence ID" value="KAF2796922.1"/>
    <property type="molecule type" value="Genomic_DNA"/>
</dbReference>
<evidence type="ECO:0000256" key="6">
    <source>
        <dbReference type="SAM" id="Phobius"/>
    </source>
</evidence>
<dbReference type="PANTHER" id="PTHR33048:SF92">
    <property type="entry name" value="INTEGRAL MEMBRANE PROTEIN"/>
    <property type="match status" value="1"/>
</dbReference>
<feature type="transmembrane region" description="Helical" evidence="6">
    <location>
        <begin position="20"/>
        <end position="38"/>
    </location>
</feature>
<keyword evidence="4 6" id="KW-0472">Membrane</keyword>
<keyword evidence="3 6" id="KW-1133">Transmembrane helix</keyword>
<feature type="domain" description="Rhodopsin" evidence="7">
    <location>
        <begin position="33"/>
        <end position="278"/>
    </location>
</feature>
<dbReference type="GO" id="GO:0016020">
    <property type="term" value="C:membrane"/>
    <property type="evidence" value="ECO:0007669"/>
    <property type="project" value="UniProtKB-SubCell"/>
</dbReference>
<dbReference type="PANTHER" id="PTHR33048">
    <property type="entry name" value="PTH11-LIKE INTEGRAL MEMBRANE PROTEIN (AFU_ORTHOLOGUE AFUA_5G11245)"/>
    <property type="match status" value="1"/>
</dbReference>
<organism evidence="8 9">
    <name type="scientific">Melanomma pulvis-pyrius CBS 109.77</name>
    <dbReference type="NCBI Taxonomy" id="1314802"/>
    <lineage>
        <taxon>Eukaryota</taxon>
        <taxon>Fungi</taxon>
        <taxon>Dikarya</taxon>
        <taxon>Ascomycota</taxon>
        <taxon>Pezizomycotina</taxon>
        <taxon>Dothideomycetes</taxon>
        <taxon>Pleosporomycetidae</taxon>
        <taxon>Pleosporales</taxon>
        <taxon>Melanommataceae</taxon>
        <taxon>Melanomma</taxon>
    </lineage>
</organism>
<keyword evidence="2 6" id="KW-0812">Transmembrane</keyword>
<evidence type="ECO:0000256" key="1">
    <source>
        <dbReference type="ARBA" id="ARBA00004141"/>
    </source>
</evidence>
<evidence type="ECO:0000256" key="5">
    <source>
        <dbReference type="ARBA" id="ARBA00038359"/>
    </source>
</evidence>
<keyword evidence="9" id="KW-1185">Reference proteome</keyword>